<accession>A0ABS2KCG7</accession>
<evidence type="ECO:0000259" key="3">
    <source>
        <dbReference type="PROSITE" id="PS51186"/>
    </source>
</evidence>
<dbReference type="Proteomes" id="UP001430193">
    <property type="component" value="Unassembled WGS sequence"/>
</dbReference>
<dbReference type="Gene3D" id="3.40.630.30">
    <property type="match status" value="1"/>
</dbReference>
<comment type="caution">
    <text evidence="4">The sequence shown here is derived from an EMBL/GenBank/DDBJ whole genome shotgun (WGS) entry which is preliminary data.</text>
</comment>
<dbReference type="SUPFAM" id="SSF55729">
    <property type="entry name" value="Acyl-CoA N-acyltransferases (Nat)"/>
    <property type="match status" value="1"/>
</dbReference>
<dbReference type="InterPro" id="IPR000182">
    <property type="entry name" value="GNAT_dom"/>
</dbReference>
<feature type="domain" description="N-acetyltransferase" evidence="3">
    <location>
        <begin position="41"/>
        <end position="182"/>
    </location>
</feature>
<dbReference type="Pfam" id="PF00583">
    <property type="entry name" value="Acetyltransf_1"/>
    <property type="match status" value="1"/>
</dbReference>
<dbReference type="EMBL" id="JADIKF010000036">
    <property type="protein sequence ID" value="MBM7128883.1"/>
    <property type="molecule type" value="Genomic_DNA"/>
</dbReference>
<gene>
    <name evidence="4" type="ORF">ISS99_05045</name>
</gene>
<keyword evidence="2" id="KW-0012">Acyltransferase</keyword>
<dbReference type="InterPro" id="IPR016181">
    <property type="entry name" value="Acyl_CoA_acyltransferase"/>
</dbReference>
<keyword evidence="5" id="KW-1185">Reference proteome</keyword>
<proteinExistence type="predicted"/>
<evidence type="ECO:0000313" key="5">
    <source>
        <dbReference type="Proteomes" id="UP001430193"/>
    </source>
</evidence>
<protein>
    <submittedName>
        <fullName evidence="4">GNAT family N-acetyltransferase</fullName>
    </submittedName>
</protein>
<dbReference type="InterPro" id="IPR050832">
    <property type="entry name" value="Bact_Acetyltransf"/>
</dbReference>
<dbReference type="PANTHER" id="PTHR43877">
    <property type="entry name" value="AMINOALKYLPHOSPHONATE N-ACETYLTRANSFERASE-RELATED-RELATED"/>
    <property type="match status" value="1"/>
</dbReference>
<reference evidence="4" key="1">
    <citation type="submission" date="2020-10" db="EMBL/GenBank/DDBJ databases">
        <title>Phylogeny of dyella-like bacteria.</title>
        <authorList>
            <person name="Fu J."/>
        </authorList>
    </citation>
    <scope>NUCLEOTIDE SEQUENCE</scope>
    <source>
        <strain evidence="4">DHON07</strain>
    </source>
</reference>
<dbReference type="CDD" id="cd04301">
    <property type="entry name" value="NAT_SF"/>
    <property type="match status" value="1"/>
</dbReference>
<evidence type="ECO:0000256" key="2">
    <source>
        <dbReference type="ARBA" id="ARBA00023315"/>
    </source>
</evidence>
<evidence type="ECO:0000256" key="1">
    <source>
        <dbReference type="ARBA" id="ARBA00022679"/>
    </source>
</evidence>
<evidence type="ECO:0000313" key="4">
    <source>
        <dbReference type="EMBL" id="MBM7128883.1"/>
    </source>
</evidence>
<organism evidence="4 5">
    <name type="scientific">Dyella mobilis</name>
    <dbReference type="NCBI Taxonomy" id="1849582"/>
    <lineage>
        <taxon>Bacteria</taxon>
        <taxon>Pseudomonadati</taxon>
        <taxon>Pseudomonadota</taxon>
        <taxon>Gammaproteobacteria</taxon>
        <taxon>Lysobacterales</taxon>
        <taxon>Rhodanobacteraceae</taxon>
        <taxon>Dyella</taxon>
    </lineage>
</organism>
<dbReference type="PROSITE" id="PS51186">
    <property type="entry name" value="GNAT"/>
    <property type="match status" value="1"/>
</dbReference>
<name>A0ABS2KCG7_9GAMM</name>
<keyword evidence="1" id="KW-0808">Transferase</keyword>
<sequence length="183" mass="20075">MGGIGLAVVGNRAATAVAQGAARYRNTYRRRDLITPRITTATVRLATTADLPPLRELFFASRRQAFAWQPADSFRIDDFDQQTHGELLLVAEETPARLIGMISVWEPDQFIHHLHVDPSSFRRGVGSALLQALPGWPKTRYRLKCLCANTPALAFYRALGFTEAGSGATDEGEYLLLESTGAG</sequence>